<evidence type="ECO:0000256" key="1">
    <source>
        <dbReference type="ARBA" id="ARBA00023015"/>
    </source>
</evidence>
<keyword evidence="7" id="KW-1185">Reference proteome</keyword>
<sequence>MFVLPPVTSHPVILARKLLQLALCIQQLDPTFDRSSLEMGLSPSEAGEEYFNLASHTVTCHEEFLDSLEGLECLIYEGVYLVNCGSLRRALVCLRRASTLAQFMGFHRKGLHKAVYQHDPSTRVSGYFTWTHIAYLERYISLLLGLPTSITRVQFASAEKPAVQTHTEWLEKVQIDICDHIIDRNQRGDYDLEATQFIDNTLNKAANSIPAKWWAPMEVRQGMCPNEVMSRVITAQLQIVHYNLLTVLHLPYLLRNPGGSQIDYSKTTCLYASREVLNRFITFRSIVRIVFCCRIVDFCAFTAAMTLLVAHLCQQGGNSSPWLLTHQRLGDRALIVRTIETLEELHRQNHDELSLETAKLARKLLDLEEESADVGDTYNCVLAEHQNESREGHASRSLYLRIPYFGTIRLMPDVSLPAPTSHTAFAGSFHSDNPVGPPGPDFSTASSSLPSDVFKESNSIEEQVAAQASGQGLQLMQGTDIAVTMDQTFAHLDGGFGSFDPYDVAMPDIMASADDWAFQGVDTAFFDSLINGRTTDQGGRDEGWTGMN</sequence>
<keyword evidence="1" id="KW-0805">Transcription regulation</keyword>
<reference evidence="6" key="1">
    <citation type="submission" date="2022-07" db="EMBL/GenBank/DDBJ databases">
        <title>Fungi with potential for degradation of polypropylene.</title>
        <authorList>
            <person name="Gostincar C."/>
        </authorList>
    </citation>
    <scope>NUCLEOTIDE SEQUENCE</scope>
    <source>
        <strain evidence="6">EXF-13308</strain>
    </source>
</reference>
<feature type="domain" description="Xylanolytic transcriptional activator regulatory" evidence="5">
    <location>
        <begin position="90"/>
        <end position="167"/>
    </location>
</feature>
<dbReference type="GO" id="GO:0008270">
    <property type="term" value="F:zinc ion binding"/>
    <property type="evidence" value="ECO:0007669"/>
    <property type="project" value="InterPro"/>
</dbReference>
<evidence type="ECO:0000256" key="4">
    <source>
        <dbReference type="SAM" id="MobiDB-lite"/>
    </source>
</evidence>
<comment type="caution">
    <text evidence="6">The sequence shown here is derived from an EMBL/GenBank/DDBJ whole genome shotgun (WGS) entry which is preliminary data.</text>
</comment>
<dbReference type="SMART" id="SM00906">
    <property type="entry name" value="Fungal_trans"/>
    <property type="match status" value="1"/>
</dbReference>
<dbReference type="PANTHER" id="PTHR47840:SF1">
    <property type="entry name" value="ZN(II)2CYS6 TRANSCRIPTION FACTOR (EUROFUNG)"/>
    <property type="match status" value="1"/>
</dbReference>
<dbReference type="AlphaFoldDB" id="A0AA38RCP9"/>
<keyword evidence="2" id="KW-0804">Transcription</keyword>
<evidence type="ECO:0000256" key="3">
    <source>
        <dbReference type="ARBA" id="ARBA00023242"/>
    </source>
</evidence>
<evidence type="ECO:0000259" key="5">
    <source>
        <dbReference type="SMART" id="SM00906"/>
    </source>
</evidence>
<dbReference type="GO" id="GO:0003677">
    <property type="term" value="F:DNA binding"/>
    <property type="evidence" value="ECO:0007669"/>
    <property type="project" value="InterPro"/>
</dbReference>
<evidence type="ECO:0000313" key="6">
    <source>
        <dbReference type="EMBL" id="KAJ9133687.1"/>
    </source>
</evidence>
<organism evidence="6 7">
    <name type="scientific">Pleurostoma richardsiae</name>
    <dbReference type="NCBI Taxonomy" id="41990"/>
    <lineage>
        <taxon>Eukaryota</taxon>
        <taxon>Fungi</taxon>
        <taxon>Dikarya</taxon>
        <taxon>Ascomycota</taxon>
        <taxon>Pezizomycotina</taxon>
        <taxon>Sordariomycetes</taxon>
        <taxon>Sordariomycetidae</taxon>
        <taxon>Calosphaeriales</taxon>
        <taxon>Pleurostomataceae</taxon>
        <taxon>Pleurostoma</taxon>
    </lineage>
</organism>
<dbReference type="Proteomes" id="UP001174694">
    <property type="component" value="Unassembled WGS sequence"/>
</dbReference>
<gene>
    <name evidence="6" type="ORF">NKR23_g10584</name>
</gene>
<evidence type="ECO:0000256" key="2">
    <source>
        <dbReference type="ARBA" id="ARBA00023163"/>
    </source>
</evidence>
<dbReference type="CDD" id="cd12148">
    <property type="entry name" value="fungal_TF_MHR"/>
    <property type="match status" value="1"/>
</dbReference>
<dbReference type="PANTHER" id="PTHR47840">
    <property type="entry name" value="ZN(II)2CYS6 TRANSCRIPTION FACTOR (EUROFUNG)-RELATED"/>
    <property type="match status" value="1"/>
</dbReference>
<proteinExistence type="predicted"/>
<dbReference type="GO" id="GO:0006351">
    <property type="term" value="P:DNA-templated transcription"/>
    <property type="evidence" value="ECO:0007669"/>
    <property type="project" value="InterPro"/>
</dbReference>
<dbReference type="EMBL" id="JANBVO010000048">
    <property type="protein sequence ID" value="KAJ9133687.1"/>
    <property type="molecule type" value="Genomic_DNA"/>
</dbReference>
<accession>A0AA38RCP9</accession>
<feature type="region of interest" description="Disordered" evidence="4">
    <location>
        <begin position="427"/>
        <end position="458"/>
    </location>
</feature>
<feature type="compositionally biased region" description="Polar residues" evidence="4">
    <location>
        <begin position="443"/>
        <end position="458"/>
    </location>
</feature>
<keyword evidence="3" id="KW-0539">Nucleus</keyword>
<dbReference type="InterPro" id="IPR007219">
    <property type="entry name" value="XnlR_reg_dom"/>
</dbReference>
<evidence type="ECO:0000313" key="7">
    <source>
        <dbReference type="Proteomes" id="UP001174694"/>
    </source>
</evidence>
<name>A0AA38RCP9_9PEZI</name>
<protein>
    <recommendedName>
        <fullName evidence="5">Xylanolytic transcriptional activator regulatory domain-containing protein</fullName>
    </recommendedName>
</protein>